<feature type="transmembrane region" description="Helical" evidence="1">
    <location>
        <begin position="6"/>
        <end position="26"/>
    </location>
</feature>
<dbReference type="InterPro" id="IPR037185">
    <property type="entry name" value="EmrE-like"/>
</dbReference>
<sequence length="114" mass="11765">MGSDGGLWPVVVGRVASVLVIPLVLVLYRSEVAMPGRLAAVAGAVGTVAIILYLAATRHQLTAVAAVLSELSPVIPVLLAQVFLRGRRHGAHRPALNTAVRLRRSGGPVSGACD</sequence>
<protein>
    <recommendedName>
        <fullName evidence="4">EamA domain-containing protein</fullName>
    </recommendedName>
</protein>
<evidence type="ECO:0000313" key="3">
    <source>
        <dbReference type="Proteomes" id="UP001501371"/>
    </source>
</evidence>
<name>A0ABN1UZ20_9ACTN</name>
<gene>
    <name evidence="2" type="ORF">GCM10009654_37190</name>
</gene>
<dbReference type="EMBL" id="BAAAKV010000032">
    <property type="protein sequence ID" value="GAA1176567.1"/>
    <property type="molecule type" value="Genomic_DNA"/>
</dbReference>
<keyword evidence="1" id="KW-1133">Transmembrane helix</keyword>
<proteinExistence type="predicted"/>
<organism evidence="2 3">
    <name type="scientific">Streptomyces hebeiensis</name>
    <dbReference type="NCBI Taxonomy" id="229486"/>
    <lineage>
        <taxon>Bacteria</taxon>
        <taxon>Bacillati</taxon>
        <taxon>Actinomycetota</taxon>
        <taxon>Actinomycetes</taxon>
        <taxon>Kitasatosporales</taxon>
        <taxon>Streptomycetaceae</taxon>
        <taxon>Streptomyces</taxon>
    </lineage>
</organism>
<keyword evidence="1" id="KW-0812">Transmembrane</keyword>
<dbReference type="Proteomes" id="UP001501371">
    <property type="component" value="Unassembled WGS sequence"/>
</dbReference>
<comment type="caution">
    <text evidence="2">The sequence shown here is derived from an EMBL/GenBank/DDBJ whole genome shotgun (WGS) entry which is preliminary data.</text>
</comment>
<evidence type="ECO:0000256" key="1">
    <source>
        <dbReference type="SAM" id="Phobius"/>
    </source>
</evidence>
<reference evidence="2 3" key="1">
    <citation type="journal article" date="2019" name="Int. J. Syst. Evol. Microbiol.">
        <title>The Global Catalogue of Microorganisms (GCM) 10K type strain sequencing project: providing services to taxonomists for standard genome sequencing and annotation.</title>
        <authorList>
            <consortium name="The Broad Institute Genomics Platform"/>
            <consortium name="The Broad Institute Genome Sequencing Center for Infectious Disease"/>
            <person name="Wu L."/>
            <person name="Ma J."/>
        </authorList>
    </citation>
    <scope>NUCLEOTIDE SEQUENCE [LARGE SCALE GENOMIC DNA]</scope>
    <source>
        <strain evidence="2 3">JCM 12696</strain>
    </source>
</reference>
<dbReference type="SUPFAM" id="SSF103481">
    <property type="entry name" value="Multidrug resistance efflux transporter EmrE"/>
    <property type="match status" value="1"/>
</dbReference>
<feature type="transmembrane region" description="Helical" evidence="1">
    <location>
        <begin position="38"/>
        <end position="56"/>
    </location>
</feature>
<evidence type="ECO:0008006" key="4">
    <source>
        <dbReference type="Google" id="ProtNLM"/>
    </source>
</evidence>
<evidence type="ECO:0000313" key="2">
    <source>
        <dbReference type="EMBL" id="GAA1176567.1"/>
    </source>
</evidence>
<keyword evidence="1" id="KW-0472">Membrane</keyword>
<accession>A0ABN1UZ20</accession>
<feature type="transmembrane region" description="Helical" evidence="1">
    <location>
        <begin position="62"/>
        <end position="84"/>
    </location>
</feature>
<keyword evidence="3" id="KW-1185">Reference proteome</keyword>